<gene>
    <name evidence="3" type="primary">BICC1_2</name>
    <name evidence="3" type="ORF">SK128_017292</name>
</gene>
<dbReference type="InterPro" id="IPR001660">
    <property type="entry name" value="SAM"/>
</dbReference>
<keyword evidence="4" id="KW-1185">Reference proteome</keyword>
<dbReference type="Gene3D" id="1.10.150.50">
    <property type="entry name" value="Transcription Factor, Ets-1"/>
    <property type="match status" value="1"/>
</dbReference>
<organism evidence="3 4">
    <name type="scientific">Halocaridina rubra</name>
    <name type="common">Hawaiian red shrimp</name>
    <dbReference type="NCBI Taxonomy" id="373956"/>
    <lineage>
        <taxon>Eukaryota</taxon>
        <taxon>Metazoa</taxon>
        <taxon>Ecdysozoa</taxon>
        <taxon>Arthropoda</taxon>
        <taxon>Crustacea</taxon>
        <taxon>Multicrustacea</taxon>
        <taxon>Malacostraca</taxon>
        <taxon>Eumalacostraca</taxon>
        <taxon>Eucarida</taxon>
        <taxon>Decapoda</taxon>
        <taxon>Pleocyemata</taxon>
        <taxon>Caridea</taxon>
        <taxon>Atyoidea</taxon>
        <taxon>Atyidae</taxon>
        <taxon>Halocaridina</taxon>
    </lineage>
</organism>
<accession>A0AAN8X117</accession>
<dbReference type="InterPro" id="IPR013761">
    <property type="entry name" value="SAM/pointed_sf"/>
</dbReference>
<dbReference type="Proteomes" id="UP001381693">
    <property type="component" value="Unassembled WGS sequence"/>
</dbReference>
<evidence type="ECO:0000259" key="2">
    <source>
        <dbReference type="PROSITE" id="PS50105"/>
    </source>
</evidence>
<dbReference type="GO" id="GO:0005737">
    <property type="term" value="C:cytoplasm"/>
    <property type="evidence" value="ECO:0007669"/>
    <property type="project" value="TreeGrafter"/>
</dbReference>
<protein>
    <submittedName>
        <fullName evidence="3">Protein bicaudal C 1</fullName>
    </submittedName>
</protein>
<reference evidence="3 4" key="1">
    <citation type="submission" date="2023-11" db="EMBL/GenBank/DDBJ databases">
        <title>Halocaridina rubra genome assembly.</title>
        <authorList>
            <person name="Smith C."/>
        </authorList>
    </citation>
    <scope>NUCLEOTIDE SEQUENCE [LARGE SCALE GENOMIC DNA]</scope>
    <source>
        <strain evidence="3">EP-1</strain>
        <tissue evidence="3">Whole</tissue>
    </source>
</reference>
<evidence type="ECO:0000313" key="3">
    <source>
        <dbReference type="EMBL" id="KAK7076021.1"/>
    </source>
</evidence>
<name>A0AAN8X117_HALRR</name>
<dbReference type="PANTHER" id="PTHR10627:SF69">
    <property type="entry name" value="PROTEIN BICAUDAL C"/>
    <property type="match status" value="1"/>
</dbReference>
<dbReference type="SUPFAM" id="SSF47769">
    <property type="entry name" value="SAM/Pointed domain"/>
    <property type="match status" value="1"/>
</dbReference>
<dbReference type="Pfam" id="PF00536">
    <property type="entry name" value="SAM_1"/>
    <property type="match status" value="1"/>
</dbReference>
<dbReference type="EMBL" id="JAXCGZ010009914">
    <property type="protein sequence ID" value="KAK7076021.1"/>
    <property type="molecule type" value="Genomic_DNA"/>
</dbReference>
<proteinExistence type="predicted"/>
<dbReference type="PANTHER" id="PTHR10627">
    <property type="entry name" value="SCP160"/>
    <property type="match status" value="1"/>
</dbReference>
<keyword evidence="1" id="KW-0677">Repeat</keyword>
<dbReference type="SMART" id="SM00454">
    <property type="entry name" value="SAM"/>
    <property type="match status" value="1"/>
</dbReference>
<comment type="caution">
    <text evidence="3">The sequence shown here is derived from an EMBL/GenBank/DDBJ whole genome shotgun (WGS) entry which is preliminary data.</text>
</comment>
<sequence>MSTTLLYVRAHTKVFSQCNLRKEKDAIKKTDKHRDAVFVNKPTEFKNQIMRTAMPQSALRTMRFALKEDLDRWEHWQAHDSDTSKFSSCQGISDIPYSSHLSQQLGASIGSGESGLSLPRTQMNLSASNYIDCLLPRPREITTGSSTHFDIPSILTDIQLEQYIDVFAAQEVDLPMFLALTDNDLKELGIKIFGHRKRILMVIKDLSNKKPFFGGTLNQSIDHSSVLPSAWD</sequence>
<feature type="domain" description="SAM" evidence="2">
    <location>
        <begin position="146"/>
        <end position="209"/>
    </location>
</feature>
<evidence type="ECO:0000256" key="1">
    <source>
        <dbReference type="ARBA" id="ARBA00022737"/>
    </source>
</evidence>
<dbReference type="AlphaFoldDB" id="A0AAN8X117"/>
<evidence type="ECO:0000313" key="4">
    <source>
        <dbReference type="Proteomes" id="UP001381693"/>
    </source>
</evidence>
<dbReference type="PROSITE" id="PS50105">
    <property type="entry name" value="SAM_DOMAIN"/>
    <property type="match status" value="1"/>
</dbReference>